<dbReference type="EMBL" id="CP099397">
    <property type="protein sequence ID" value="USR37629.1"/>
    <property type="molecule type" value="Genomic_DNA"/>
</dbReference>
<organism evidence="1 2">
    <name type="scientific">Ectopseudomonas hydrolytica</name>
    <dbReference type="NCBI Taxonomy" id="2493633"/>
    <lineage>
        <taxon>Bacteria</taxon>
        <taxon>Pseudomonadati</taxon>
        <taxon>Pseudomonadota</taxon>
        <taxon>Gammaproteobacteria</taxon>
        <taxon>Pseudomonadales</taxon>
        <taxon>Pseudomonadaceae</taxon>
        <taxon>Ectopseudomonas</taxon>
    </lineage>
</organism>
<dbReference type="GeneID" id="300081921"/>
<dbReference type="InterPro" id="IPR023606">
    <property type="entry name" value="CoA-Trfase_III_dom_1_sf"/>
</dbReference>
<gene>
    <name evidence="1" type="ORF">L1F06_013080</name>
</gene>
<proteinExistence type="predicted"/>
<dbReference type="InterPro" id="IPR050509">
    <property type="entry name" value="CoA-transferase_III"/>
</dbReference>
<dbReference type="Proteomes" id="UP001054897">
    <property type="component" value="Chromosome"/>
</dbReference>
<dbReference type="Pfam" id="PF02515">
    <property type="entry name" value="CoA_transf_3"/>
    <property type="match status" value="2"/>
</dbReference>
<dbReference type="GO" id="GO:0016740">
    <property type="term" value="F:transferase activity"/>
    <property type="evidence" value="ECO:0007669"/>
    <property type="project" value="UniProtKB-KW"/>
</dbReference>
<keyword evidence="2" id="KW-1185">Reference proteome</keyword>
<dbReference type="InterPro" id="IPR003673">
    <property type="entry name" value="CoA-Trfase_fam_III"/>
</dbReference>
<dbReference type="Gene3D" id="3.40.50.10540">
    <property type="entry name" value="Crotonobetainyl-coa:carnitine coa-transferase, domain 1"/>
    <property type="match status" value="2"/>
</dbReference>
<dbReference type="SUPFAM" id="SSF89796">
    <property type="entry name" value="CoA-transferase family III (CaiB/BaiF)"/>
    <property type="match status" value="2"/>
</dbReference>
<dbReference type="RefSeq" id="WP_252576637.1">
    <property type="nucleotide sequence ID" value="NZ_CP099397.1"/>
</dbReference>
<evidence type="ECO:0000313" key="2">
    <source>
        <dbReference type="Proteomes" id="UP001054897"/>
    </source>
</evidence>
<reference evidence="1" key="1">
    <citation type="submission" date="2022-06" db="EMBL/GenBank/DDBJ databases">
        <title>Complete genome of Pseudomonas hydrolytica DSWY01T.</title>
        <authorList>
            <person name="Jung J."/>
            <person name="Jeon C.O."/>
        </authorList>
    </citation>
    <scope>NUCLEOTIDE SEQUENCE</scope>
    <source>
        <strain evidence="1">DSWY01</strain>
    </source>
</reference>
<sequence>MIQSQGQVQRFCLLVLNMPTLLNEFSLLHAYTSSLPKWNALQRCLTEQARLLGIHQLSISSPVDTGGAAFVLQHPAISPIQGHYVSPSNWLPTRHLSELLLQAGSGLMSVHGRASGKAQPLGVNYLSALTAAMTLQGTLAAAVGQLRGGAFHQVRVSPLGCGLLGIGQYLAGATAPEDREEFLPGSSDPQLRPPFRSSDGITFELETLDSSPWRNFWAAVGIEAELAGTAWKGFLLRYARAMSPLPAACLAALARLRYVKIQQLAAQAGVAVVPVRSVAQRREDLDYQQTLGAPWRFALASAAPENTRDIAAPAHLPLQGLRVVECCRRIQGPLAGHLLALLGAEVIRLEPPGGDPLRAMPPCAEGCSVRFDALNHLKTVHEVDIKSAQGRQSIYELAREADVFLHNWAPGKAQELLLDAEHLHRVQPQLVYAYAGGWGQAPVSAPGTDFTVQAWSGVADAIATESGIQGGSLFTVLDVLGGVVATLGVTAALLNRAVTGTGIHVESSLLGTADLLMQGNCTASAGVLSGVHPTRSGLIAIDCQHPDQFQSLATLLDIPLAADTCQELLAKRLRTRPAAQWETLLNEHGIGACVVIEDLSQLAADSRIAECLNHQTYSSVTAPWSFP</sequence>
<protein>
    <submittedName>
        <fullName evidence="1">CoA transferase</fullName>
    </submittedName>
</protein>
<keyword evidence="1" id="KW-0808">Transferase</keyword>
<name>A0ABY5A150_9GAMM</name>
<dbReference type="PANTHER" id="PTHR48228">
    <property type="entry name" value="SUCCINYL-COA--D-CITRAMALATE COA-TRANSFERASE"/>
    <property type="match status" value="1"/>
</dbReference>
<evidence type="ECO:0000313" key="1">
    <source>
        <dbReference type="EMBL" id="USR37629.1"/>
    </source>
</evidence>
<accession>A0ABY5A150</accession>
<dbReference type="PANTHER" id="PTHR48228:SF5">
    <property type="entry name" value="ALPHA-METHYLACYL-COA RACEMASE"/>
    <property type="match status" value="1"/>
</dbReference>